<gene>
    <name evidence="3" type="ORF">SAMN02910265_02946</name>
</gene>
<dbReference type="InterPro" id="IPR036873">
    <property type="entry name" value="Rhodanese-like_dom_sf"/>
</dbReference>
<dbReference type="Gene3D" id="3.40.250.10">
    <property type="entry name" value="Rhodanese-like domain"/>
    <property type="match status" value="1"/>
</dbReference>
<dbReference type="SUPFAM" id="SSF52821">
    <property type="entry name" value="Rhodanese/Cell cycle control phosphatase"/>
    <property type="match status" value="1"/>
</dbReference>
<dbReference type="PANTHER" id="PTHR43031">
    <property type="entry name" value="FAD-DEPENDENT OXIDOREDUCTASE"/>
    <property type="match status" value="1"/>
</dbReference>
<proteinExistence type="predicted"/>
<dbReference type="PANTHER" id="PTHR43031:SF1">
    <property type="entry name" value="PYRIDINE NUCLEOTIDE-DISULPHIDE OXIDOREDUCTASE"/>
    <property type="match status" value="1"/>
</dbReference>
<protein>
    <submittedName>
        <fullName evidence="3">Rhodanese-related sulfurtransferase</fullName>
    </submittedName>
</protein>
<keyword evidence="1" id="KW-0732">Signal</keyword>
<sequence>MNSKILIIVTSLCMLLSACGNRISSSENVQSEVQTTTVAETMTYQQVTQEKAKEMMKADDGHIIVDVRRQDEYDSGHIPDAILIPNESIGTEKPKELSDLDQVILIYCRSGRRSKEASQKLADMGYTNIYEFGGIIDWTGEIVTSP</sequence>
<dbReference type="PROSITE" id="PS50206">
    <property type="entry name" value="RHODANESE_3"/>
    <property type="match status" value="1"/>
</dbReference>
<dbReference type="InterPro" id="IPR001763">
    <property type="entry name" value="Rhodanese-like_dom"/>
</dbReference>
<dbReference type="PROSITE" id="PS51257">
    <property type="entry name" value="PROKAR_LIPOPROTEIN"/>
    <property type="match status" value="1"/>
</dbReference>
<dbReference type="Proteomes" id="UP000183190">
    <property type="component" value="Unassembled WGS sequence"/>
</dbReference>
<dbReference type="Pfam" id="PF00581">
    <property type="entry name" value="Rhodanese"/>
    <property type="match status" value="1"/>
</dbReference>
<reference evidence="3 4" key="1">
    <citation type="submission" date="2016-10" db="EMBL/GenBank/DDBJ databases">
        <authorList>
            <person name="de Groot N.N."/>
        </authorList>
    </citation>
    <scope>NUCLEOTIDE SEQUENCE [LARGE SCALE GENOMIC DNA]</scope>
    <source>
        <strain evidence="3 4">YAD2003</strain>
    </source>
</reference>
<dbReference type="RefSeq" id="WP_074718748.1">
    <property type="nucleotide sequence ID" value="NZ_FNWV01000015.1"/>
</dbReference>
<dbReference type="EMBL" id="FNWV01000015">
    <property type="protein sequence ID" value="SEH83235.1"/>
    <property type="molecule type" value="Genomic_DNA"/>
</dbReference>
<dbReference type="CDD" id="cd00158">
    <property type="entry name" value="RHOD"/>
    <property type="match status" value="1"/>
</dbReference>
<dbReference type="AlphaFoldDB" id="A0A1H6L4C4"/>
<dbReference type="OrthoDB" id="9800872at2"/>
<feature type="signal peptide" evidence="1">
    <location>
        <begin position="1"/>
        <end position="20"/>
    </location>
</feature>
<dbReference type="InterPro" id="IPR050229">
    <property type="entry name" value="GlpE_sulfurtransferase"/>
</dbReference>
<accession>A0A1H6L4C4</accession>
<evidence type="ECO:0000313" key="3">
    <source>
        <dbReference type="EMBL" id="SEH83235.1"/>
    </source>
</evidence>
<feature type="domain" description="Rhodanese" evidence="2">
    <location>
        <begin position="58"/>
        <end position="143"/>
    </location>
</feature>
<organism evidence="3 4">
    <name type="scientific">Ruminococcus flavefaciens</name>
    <dbReference type="NCBI Taxonomy" id="1265"/>
    <lineage>
        <taxon>Bacteria</taxon>
        <taxon>Bacillati</taxon>
        <taxon>Bacillota</taxon>
        <taxon>Clostridia</taxon>
        <taxon>Eubacteriales</taxon>
        <taxon>Oscillospiraceae</taxon>
        <taxon>Ruminococcus</taxon>
    </lineage>
</organism>
<keyword evidence="3" id="KW-0808">Transferase</keyword>
<evidence type="ECO:0000313" key="4">
    <source>
        <dbReference type="Proteomes" id="UP000183190"/>
    </source>
</evidence>
<dbReference type="GO" id="GO:0016740">
    <property type="term" value="F:transferase activity"/>
    <property type="evidence" value="ECO:0007669"/>
    <property type="project" value="UniProtKB-KW"/>
</dbReference>
<dbReference type="SMART" id="SM00450">
    <property type="entry name" value="RHOD"/>
    <property type="match status" value="1"/>
</dbReference>
<evidence type="ECO:0000259" key="2">
    <source>
        <dbReference type="PROSITE" id="PS50206"/>
    </source>
</evidence>
<name>A0A1H6L4C4_RUMFL</name>
<feature type="chain" id="PRO_5038704486" evidence="1">
    <location>
        <begin position="21"/>
        <end position="146"/>
    </location>
</feature>
<evidence type="ECO:0000256" key="1">
    <source>
        <dbReference type="SAM" id="SignalP"/>
    </source>
</evidence>